<dbReference type="EMBL" id="CM001222">
    <property type="protein sequence ID" value="KEH25840.1"/>
    <property type="molecule type" value="Genomic_DNA"/>
</dbReference>
<dbReference type="HOGENOM" id="CLU_009074_2_0_1"/>
<reference evidence="8" key="3">
    <citation type="submission" date="2015-04" db="UniProtKB">
        <authorList>
            <consortium name="EnsemblPlants"/>
        </authorList>
    </citation>
    <scope>IDENTIFICATION</scope>
    <source>
        <strain evidence="8">cv. Jemalong A17</strain>
    </source>
</reference>
<dbReference type="SFLD" id="SFLDG01016">
    <property type="entry name" value="Prenyltransferase_Like_2"/>
    <property type="match status" value="1"/>
</dbReference>
<keyword evidence="3 4" id="KW-0413">Isomerase</keyword>
<evidence type="ECO:0000256" key="4">
    <source>
        <dbReference type="RuleBase" id="RU362003"/>
    </source>
</evidence>
<organism evidence="7 9">
    <name type="scientific">Medicago truncatula</name>
    <name type="common">Barrel medic</name>
    <name type="synonym">Medicago tribuloides</name>
    <dbReference type="NCBI Taxonomy" id="3880"/>
    <lineage>
        <taxon>Eukaryota</taxon>
        <taxon>Viridiplantae</taxon>
        <taxon>Streptophyta</taxon>
        <taxon>Embryophyta</taxon>
        <taxon>Tracheophyta</taxon>
        <taxon>Spermatophyta</taxon>
        <taxon>Magnoliopsida</taxon>
        <taxon>eudicotyledons</taxon>
        <taxon>Gunneridae</taxon>
        <taxon>Pentapetalae</taxon>
        <taxon>rosids</taxon>
        <taxon>fabids</taxon>
        <taxon>Fabales</taxon>
        <taxon>Fabaceae</taxon>
        <taxon>Papilionoideae</taxon>
        <taxon>50 kb inversion clade</taxon>
        <taxon>NPAAA clade</taxon>
        <taxon>Hologalegina</taxon>
        <taxon>IRL clade</taxon>
        <taxon>Trifolieae</taxon>
        <taxon>Medicago</taxon>
    </lineage>
</organism>
<dbReference type="PROSITE" id="PS01074">
    <property type="entry name" value="TERPENE_SYNTHASES"/>
    <property type="match status" value="1"/>
</dbReference>
<dbReference type="InterPro" id="IPR008930">
    <property type="entry name" value="Terpenoid_cyclase/PrenylTrfase"/>
</dbReference>
<dbReference type="Gene3D" id="1.50.10.20">
    <property type="match status" value="2"/>
</dbReference>
<dbReference type="InterPro" id="IPR032697">
    <property type="entry name" value="SQ_cyclase_N"/>
</dbReference>
<evidence type="ECO:0000313" key="9">
    <source>
        <dbReference type="Proteomes" id="UP000002051"/>
    </source>
</evidence>
<keyword evidence="2" id="KW-0677">Repeat</keyword>
<accession>A0A072UJ72</accession>
<dbReference type="PANTHER" id="PTHR11764:SF19">
    <property type="entry name" value="TERPENE CYCLASE_MUTASE FAMILY MEMBER"/>
    <property type="match status" value="1"/>
</dbReference>
<dbReference type="Proteomes" id="UP000002051">
    <property type="component" value="Chromosome 6"/>
</dbReference>
<dbReference type="NCBIfam" id="TIGR01787">
    <property type="entry name" value="squalene_cyclas"/>
    <property type="match status" value="1"/>
</dbReference>
<dbReference type="FunFam" id="1.50.10.20:FF:000011">
    <property type="entry name" value="Terpene cyclase/mutase family member"/>
    <property type="match status" value="1"/>
</dbReference>
<dbReference type="STRING" id="3880.A0A072UJ72"/>
<dbReference type="PANTHER" id="PTHR11764">
    <property type="entry name" value="TERPENE CYCLASE/MUTASE FAMILY MEMBER"/>
    <property type="match status" value="1"/>
</dbReference>
<dbReference type="Pfam" id="PF13249">
    <property type="entry name" value="SQHop_cyclase_N"/>
    <property type="match status" value="1"/>
</dbReference>
<evidence type="ECO:0000259" key="6">
    <source>
        <dbReference type="Pfam" id="PF13249"/>
    </source>
</evidence>
<evidence type="ECO:0000256" key="1">
    <source>
        <dbReference type="ARBA" id="ARBA00009755"/>
    </source>
</evidence>
<dbReference type="OrthoDB" id="21502at2759"/>
<dbReference type="EC" id="5.4.99.-" evidence="4"/>
<comment type="similarity">
    <text evidence="1 4">Belongs to the terpene cyclase/mutase family.</text>
</comment>
<proteinExistence type="inferred from homology"/>
<evidence type="ECO:0000259" key="5">
    <source>
        <dbReference type="Pfam" id="PF13243"/>
    </source>
</evidence>
<evidence type="ECO:0000256" key="2">
    <source>
        <dbReference type="ARBA" id="ARBA00022737"/>
    </source>
</evidence>
<protein>
    <recommendedName>
        <fullName evidence="4">Terpene cyclase/mutase family member</fullName>
        <ecNumber evidence="4">5.4.99.-</ecNumber>
    </recommendedName>
</protein>
<gene>
    <name evidence="8" type="primary">25496087</name>
    <name evidence="7" type="ordered locus">MTR_6g035010</name>
</gene>
<dbReference type="AlphaFoldDB" id="A0A072UJ72"/>
<keyword evidence="9" id="KW-1185">Reference proteome</keyword>
<reference evidence="7 9" key="1">
    <citation type="journal article" date="2011" name="Nature">
        <title>The Medicago genome provides insight into the evolution of rhizobial symbioses.</title>
        <authorList>
            <person name="Young N.D."/>
            <person name="Debelle F."/>
            <person name="Oldroyd G.E."/>
            <person name="Geurts R."/>
            <person name="Cannon S.B."/>
            <person name="Udvardi M.K."/>
            <person name="Benedito V.A."/>
            <person name="Mayer K.F."/>
            <person name="Gouzy J."/>
            <person name="Schoof H."/>
            <person name="Van de Peer Y."/>
            <person name="Proost S."/>
            <person name="Cook D.R."/>
            <person name="Meyers B.C."/>
            <person name="Spannagl M."/>
            <person name="Cheung F."/>
            <person name="De Mita S."/>
            <person name="Krishnakumar V."/>
            <person name="Gundlach H."/>
            <person name="Zhou S."/>
            <person name="Mudge J."/>
            <person name="Bharti A.K."/>
            <person name="Murray J.D."/>
            <person name="Naoumkina M.A."/>
            <person name="Rosen B."/>
            <person name="Silverstein K.A."/>
            <person name="Tang H."/>
            <person name="Rombauts S."/>
            <person name="Zhao P.X."/>
            <person name="Zhou P."/>
            <person name="Barbe V."/>
            <person name="Bardou P."/>
            <person name="Bechner M."/>
            <person name="Bellec A."/>
            <person name="Berger A."/>
            <person name="Berges H."/>
            <person name="Bidwell S."/>
            <person name="Bisseling T."/>
            <person name="Choisne N."/>
            <person name="Couloux A."/>
            <person name="Denny R."/>
            <person name="Deshpande S."/>
            <person name="Dai X."/>
            <person name="Doyle J.J."/>
            <person name="Dudez A.M."/>
            <person name="Farmer A.D."/>
            <person name="Fouteau S."/>
            <person name="Franken C."/>
            <person name="Gibelin C."/>
            <person name="Gish J."/>
            <person name="Goldstein S."/>
            <person name="Gonzalez A.J."/>
            <person name="Green P.J."/>
            <person name="Hallab A."/>
            <person name="Hartog M."/>
            <person name="Hua A."/>
            <person name="Humphray S.J."/>
            <person name="Jeong D.H."/>
            <person name="Jing Y."/>
            <person name="Jocker A."/>
            <person name="Kenton S.M."/>
            <person name="Kim D.J."/>
            <person name="Klee K."/>
            <person name="Lai H."/>
            <person name="Lang C."/>
            <person name="Lin S."/>
            <person name="Macmil S.L."/>
            <person name="Magdelenat G."/>
            <person name="Matthews L."/>
            <person name="McCorrison J."/>
            <person name="Monaghan E.L."/>
            <person name="Mun J.H."/>
            <person name="Najar F.Z."/>
            <person name="Nicholson C."/>
            <person name="Noirot C."/>
            <person name="O'Bleness M."/>
            <person name="Paule C.R."/>
            <person name="Poulain J."/>
            <person name="Prion F."/>
            <person name="Qin B."/>
            <person name="Qu C."/>
            <person name="Retzel E.F."/>
            <person name="Riddle C."/>
            <person name="Sallet E."/>
            <person name="Samain S."/>
            <person name="Samson N."/>
            <person name="Sanders I."/>
            <person name="Saurat O."/>
            <person name="Scarpelli C."/>
            <person name="Schiex T."/>
            <person name="Segurens B."/>
            <person name="Severin A.J."/>
            <person name="Sherrier D.J."/>
            <person name="Shi R."/>
            <person name="Sims S."/>
            <person name="Singer S.R."/>
            <person name="Sinharoy S."/>
            <person name="Sterck L."/>
            <person name="Viollet A."/>
            <person name="Wang B.B."/>
            <person name="Wang K."/>
            <person name="Wang M."/>
            <person name="Wang X."/>
            <person name="Warfsmann J."/>
            <person name="Weissenbach J."/>
            <person name="White D.D."/>
            <person name="White J.D."/>
            <person name="Wiley G.B."/>
            <person name="Wincker P."/>
            <person name="Xing Y."/>
            <person name="Yang L."/>
            <person name="Yao Z."/>
            <person name="Ying F."/>
            <person name="Zhai J."/>
            <person name="Zhou L."/>
            <person name="Zuber A."/>
            <person name="Denarie J."/>
            <person name="Dixon R.A."/>
            <person name="May G.D."/>
            <person name="Schwartz D.C."/>
            <person name="Rogers J."/>
            <person name="Quetier F."/>
            <person name="Town C.D."/>
            <person name="Roe B.A."/>
        </authorList>
    </citation>
    <scope>NUCLEOTIDE SEQUENCE [LARGE SCALE GENOMIC DNA]</scope>
    <source>
        <strain evidence="7">A17</strain>
        <strain evidence="8 9">cv. Jemalong A17</strain>
    </source>
</reference>
<dbReference type="GO" id="GO:0019745">
    <property type="term" value="P:pentacyclic triterpenoid biosynthetic process"/>
    <property type="evidence" value="ECO:0007669"/>
    <property type="project" value="UniProtKB-ARBA"/>
</dbReference>
<dbReference type="InterPro" id="IPR032696">
    <property type="entry name" value="SQ_cyclase_C"/>
</dbReference>
<dbReference type="InterPro" id="IPR002365">
    <property type="entry name" value="Terpene_synthase_CS"/>
</dbReference>
<dbReference type="CDD" id="cd02892">
    <property type="entry name" value="SQCY_1"/>
    <property type="match status" value="1"/>
</dbReference>
<feature type="domain" description="Squalene cyclase N-terminal" evidence="6">
    <location>
        <begin position="96"/>
        <end position="360"/>
    </location>
</feature>
<reference evidence="7 9" key="2">
    <citation type="journal article" date="2014" name="BMC Genomics">
        <title>An improved genome release (version Mt4.0) for the model legume Medicago truncatula.</title>
        <authorList>
            <person name="Tang H."/>
            <person name="Krishnakumar V."/>
            <person name="Bidwell S."/>
            <person name="Rosen B."/>
            <person name="Chan A."/>
            <person name="Zhou S."/>
            <person name="Gentzbittel L."/>
            <person name="Childs K.L."/>
            <person name="Yandell M."/>
            <person name="Gundlach H."/>
            <person name="Mayer K.F."/>
            <person name="Schwartz D.C."/>
            <person name="Town C.D."/>
        </authorList>
    </citation>
    <scope>GENOME REANNOTATION</scope>
    <source>
        <strain evidence="7">A17</strain>
        <strain evidence="8 9">cv. Jemalong A17</strain>
    </source>
</reference>
<evidence type="ECO:0000313" key="7">
    <source>
        <dbReference type="EMBL" id="KEH25840.1"/>
    </source>
</evidence>
<dbReference type="GO" id="GO:0031559">
    <property type="term" value="F:oxidosqualene cyclase activity"/>
    <property type="evidence" value="ECO:0007669"/>
    <property type="project" value="UniProtKB-ARBA"/>
</dbReference>
<sequence>MWKLKIAEGGERLISGNNFIGRQHWEFDPNAGTQQERDEIERLRYEFTKNRFSTKVSSDLFMRMQLTKENKCCPIPPAVKLRDVDNITEEALITTIRRAISFSSSIQAHDGHWPAECAGSLLSIQPFVMILYITGSLDEVLGPEHKKEIVRYLYNHQNEDGGWGLHIEGPSTMFGSAFSYIALRILGERPEDGENMAMDRGRRWILDHGGLVAIPSSGKFFVSVLGVYEWSGCMPFPPEFWLMPKFSLFHPGKMLGYSRLIYMNMSYLYGKKFVGAINSLIKSLREELYNEPYDQINWNKARNTVAKEDMHFPRLLIQDMLFGLLHHVGERFLNCWPFSKIRQMAIEAAINQIRYENENSKYLCYGIADKVFGLLSRWVDDPNSKAYKLHLARIPDYLWVAEDGLKVKVFGSQSWDAAFAIQAIVGCNVSEDYGPTLKKAHHFLKSSQVVENPSGDFRAMYRHISKGAWTFSIQDEGWQVSDCTAEALKATLLLSQMPTALVGEKMETERFYDAVNVILSLQSNIGGFTGWGPQNTHRWFEKINPSEVFEGGLVEIEYVECTGSAISALGLFKKLYPNHRTKEISNCIAKGICYIENTQNLDGSWYGSWGICYTYATWFAVKGLIASGKNYNNCPSLRKACQFLLSKQLSNGGWGESYLSCQNKVYTNLAHDRANLVQTSWALLSLIGAGQAEIDPTPIHRGMKLLINSQMEDGDFPQQETTGVFMRNCANNYSAYRNFYPIWAMGEYRRQMS</sequence>
<dbReference type="InterPro" id="IPR018333">
    <property type="entry name" value="Squalene_cyclase"/>
</dbReference>
<feature type="domain" description="Squalene cyclase C-terminal" evidence="5">
    <location>
        <begin position="413"/>
        <end position="750"/>
    </location>
</feature>
<dbReference type="Pfam" id="PF13243">
    <property type="entry name" value="SQHop_cyclase_C"/>
    <property type="match status" value="1"/>
</dbReference>
<evidence type="ECO:0000313" key="8">
    <source>
        <dbReference type="EnsemblPlants" id="KEH25840"/>
    </source>
</evidence>
<name>A0A072UJ72_MEDTR</name>
<dbReference type="GO" id="GO:0005811">
    <property type="term" value="C:lipid droplet"/>
    <property type="evidence" value="ECO:0007669"/>
    <property type="project" value="InterPro"/>
</dbReference>
<dbReference type="EnsemblPlants" id="KEH25840">
    <property type="protein sequence ID" value="KEH25840"/>
    <property type="gene ID" value="MTR_6g035010"/>
</dbReference>
<dbReference type="KEGG" id="mtr:25496087"/>
<dbReference type="SUPFAM" id="SSF48239">
    <property type="entry name" value="Terpenoid cyclases/Protein prenyltransferases"/>
    <property type="match status" value="2"/>
</dbReference>
<evidence type="ECO:0000256" key="3">
    <source>
        <dbReference type="ARBA" id="ARBA00023235"/>
    </source>
</evidence>